<evidence type="ECO:0000256" key="2">
    <source>
        <dbReference type="SAM" id="MobiDB-lite"/>
    </source>
</evidence>
<dbReference type="Pfam" id="PF20411">
    <property type="entry name" value="DUF6697"/>
    <property type="match status" value="1"/>
</dbReference>
<evidence type="ECO:0000313" key="4">
    <source>
        <dbReference type="EMBL" id="SJK98000.1"/>
    </source>
</evidence>
<feature type="compositionally biased region" description="Polar residues" evidence="2">
    <location>
        <begin position="215"/>
        <end position="228"/>
    </location>
</feature>
<feature type="compositionally biased region" description="Acidic residues" evidence="2">
    <location>
        <begin position="585"/>
        <end position="606"/>
    </location>
</feature>
<dbReference type="STRING" id="47428.A0A284QNK7"/>
<dbReference type="AlphaFoldDB" id="A0A284QNK7"/>
<protein>
    <recommendedName>
        <fullName evidence="3">DUF6697 domain-containing protein</fullName>
    </recommendedName>
</protein>
<evidence type="ECO:0000313" key="5">
    <source>
        <dbReference type="Proteomes" id="UP000219338"/>
    </source>
</evidence>
<feature type="compositionally biased region" description="Basic and acidic residues" evidence="2">
    <location>
        <begin position="258"/>
        <end position="270"/>
    </location>
</feature>
<feature type="region of interest" description="Disordered" evidence="2">
    <location>
        <begin position="536"/>
        <end position="606"/>
    </location>
</feature>
<feature type="compositionally biased region" description="Basic residues" evidence="2">
    <location>
        <begin position="569"/>
        <end position="578"/>
    </location>
</feature>
<evidence type="ECO:0000259" key="3">
    <source>
        <dbReference type="Pfam" id="PF20411"/>
    </source>
</evidence>
<feature type="compositionally biased region" description="Low complexity" evidence="2">
    <location>
        <begin position="229"/>
        <end position="239"/>
    </location>
</feature>
<feature type="compositionally biased region" description="Basic and acidic residues" evidence="2">
    <location>
        <begin position="195"/>
        <end position="205"/>
    </location>
</feature>
<gene>
    <name evidence="4" type="ORF">ARMOST_01256</name>
</gene>
<feature type="compositionally biased region" description="Polar residues" evidence="2">
    <location>
        <begin position="536"/>
        <end position="547"/>
    </location>
</feature>
<dbReference type="InterPro" id="IPR046520">
    <property type="entry name" value="DUF6697"/>
</dbReference>
<keyword evidence="1" id="KW-0175">Coiled coil</keyword>
<organism evidence="4 5">
    <name type="scientific">Armillaria ostoyae</name>
    <name type="common">Armillaria root rot fungus</name>
    <dbReference type="NCBI Taxonomy" id="47428"/>
    <lineage>
        <taxon>Eukaryota</taxon>
        <taxon>Fungi</taxon>
        <taxon>Dikarya</taxon>
        <taxon>Basidiomycota</taxon>
        <taxon>Agaricomycotina</taxon>
        <taxon>Agaricomycetes</taxon>
        <taxon>Agaricomycetidae</taxon>
        <taxon>Agaricales</taxon>
        <taxon>Marasmiineae</taxon>
        <taxon>Physalacriaceae</taxon>
        <taxon>Armillaria</taxon>
    </lineage>
</organism>
<feature type="region of interest" description="Disordered" evidence="2">
    <location>
        <begin position="186"/>
        <end position="312"/>
    </location>
</feature>
<accession>A0A284QNK7</accession>
<dbReference type="OrthoDB" id="3265858at2759"/>
<sequence>MSLYEEMLVTSHDTEAQIEDLKRERDKSRAQYLETLKKLRRKADVERDNDGLRKENERLRNDLEEARARALKANDDATDMWGQKVTVEDENRDLKRLVARLQHRLEELTLSRARAQLKVEKPPKPAMMPTPSPSLRSHSTAPEIINLIDDDDDDDMVVDTYPRHSIGPPSPPMVVKSEPSVDVALSTPAYINRRPTKENSKKRPADASPMGSESGRATRNSSLTAVVQSETNSSSMNASSEDEFDPNNMEIEFTQQEANERESDRSEAPRSKRTRQLKPTAEHSRASNPASSSHVSSKGKRKVASQPLGGNDYLSQIESTHLKDAKHYTIHPPVPEGFYVPRVFVADTYGGSAYQFLQTLKARNIKCVWPKKGLNPLVVDVPGAPGLMFASKLEIAGSKPWHMFGERQVDRQIRWEYMGKYESVVSGRIEAEQFAGQSEEVKTQWRKLLLSSRKADVYVAMRARIALRKHGLRIDNDSVDREMEAITKKMRKRSVYKEMTKDEKREVMNEIKAREPLAITAEEIIAMGTSISKSCEWNPKSEATGQKASGRVLESETEDGSGPSTPLRRTLRQRKSSSRLRELMKEEEEEEGEEGEMSDGDSDYQY</sequence>
<feature type="domain" description="DUF6697" evidence="3">
    <location>
        <begin position="340"/>
        <end position="506"/>
    </location>
</feature>
<evidence type="ECO:0000256" key="1">
    <source>
        <dbReference type="SAM" id="Coils"/>
    </source>
</evidence>
<dbReference type="Proteomes" id="UP000219338">
    <property type="component" value="Unassembled WGS sequence"/>
</dbReference>
<proteinExistence type="predicted"/>
<name>A0A284QNK7_ARMOS</name>
<dbReference type="EMBL" id="FUEG01000001">
    <property type="protein sequence ID" value="SJK98000.1"/>
    <property type="molecule type" value="Genomic_DNA"/>
</dbReference>
<dbReference type="OMA" id="QIRWEYM"/>
<keyword evidence="5" id="KW-1185">Reference proteome</keyword>
<feature type="coiled-coil region" evidence="1">
    <location>
        <begin position="4"/>
        <end position="118"/>
    </location>
</feature>
<feature type="compositionally biased region" description="Low complexity" evidence="2">
    <location>
        <begin position="286"/>
        <end position="296"/>
    </location>
</feature>
<reference evidence="5" key="1">
    <citation type="journal article" date="2017" name="Nat. Ecol. Evol.">
        <title>Genome expansion and lineage-specific genetic innovations in the forest pathogenic fungi Armillaria.</title>
        <authorList>
            <person name="Sipos G."/>
            <person name="Prasanna A.N."/>
            <person name="Walter M.C."/>
            <person name="O'Connor E."/>
            <person name="Balint B."/>
            <person name="Krizsan K."/>
            <person name="Kiss B."/>
            <person name="Hess J."/>
            <person name="Varga T."/>
            <person name="Slot J."/>
            <person name="Riley R."/>
            <person name="Boka B."/>
            <person name="Rigling D."/>
            <person name="Barry K."/>
            <person name="Lee J."/>
            <person name="Mihaltcheva S."/>
            <person name="LaButti K."/>
            <person name="Lipzen A."/>
            <person name="Waldron R."/>
            <person name="Moloney N.M."/>
            <person name="Sperisen C."/>
            <person name="Kredics L."/>
            <person name="Vagvoelgyi C."/>
            <person name="Patrignani A."/>
            <person name="Fitzpatrick D."/>
            <person name="Nagy I."/>
            <person name="Doyle S."/>
            <person name="Anderson J.B."/>
            <person name="Grigoriev I.V."/>
            <person name="Gueldener U."/>
            <person name="Muensterkoetter M."/>
            <person name="Nagy L.G."/>
        </authorList>
    </citation>
    <scope>NUCLEOTIDE SEQUENCE [LARGE SCALE GENOMIC DNA]</scope>
    <source>
        <strain evidence="5">C18/9</strain>
    </source>
</reference>